<evidence type="ECO:0000313" key="1">
    <source>
        <dbReference type="EMBL" id="CAH2105551.1"/>
    </source>
</evidence>
<reference evidence="1" key="1">
    <citation type="submission" date="2022-03" db="EMBL/GenBank/DDBJ databases">
        <authorList>
            <person name="Tunstrom K."/>
        </authorList>
    </citation>
    <scope>NUCLEOTIDE SEQUENCE</scope>
</reference>
<sequence>MDILGLCEVQREGEDTKIFKSGYLFYYRDGDQHSQGFMVHGSLIDNIITIRSVLRRVVYLMLKISEIYSLKVIRVYAPKLASS</sequence>
<dbReference type="EMBL" id="CAKOGL010000028">
    <property type="protein sequence ID" value="CAH2105551.1"/>
    <property type="molecule type" value="Genomic_DNA"/>
</dbReference>
<dbReference type="AlphaFoldDB" id="A0AAU9V0X1"/>
<accession>A0AAU9V0X1</accession>
<proteinExistence type="predicted"/>
<gene>
    <name evidence="1" type="ORF">EEDITHA_LOCUS19795</name>
</gene>
<protein>
    <submittedName>
        <fullName evidence="1">Uncharacterized protein</fullName>
    </submittedName>
</protein>
<name>A0AAU9V0X1_EUPED</name>
<keyword evidence="2" id="KW-1185">Reference proteome</keyword>
<evidence type="ECO:0000313" key="2">
    <source>
        <dbReference type="Proteomes" id="UP001153954"/>
    </source>
</evidence>
<organism evidence="1 2">
    <name type="scientific">Euphydryas editha</name>
    <name type="common">Edith's checkerspot</name>
    <dbReference type="NCBI Taxonomy" id="104508"/>
    <lineage>
        <taxon>Eukaryota</taxon>
        <taxon>Metazoa</taxon>
        <taxon>Ecdysozoa</taxon>
        <taxon>Arthropoda</taxon>
        <taxon>Hexapoda</taxon>
        <taxon>Insecta</taxon>
        <taxon>Pterygota</taxon>
        <taxon>Neoptera</taxon>
        <taxon>Endopterygota</taxon>
        <taxon>Lepidoptera</taxon>
        <taxon>Glossata</taxon>
        <taxon>Ditrysia</taxon>
        <taxon>Papilionoidea</taxon>
        <taxon>Nymphalidae</taxon>
        <taxon>Nymphalinae</taxon>
        <taxon>Euphydryas</taxon>
    </lineage>
</organism>
<comment type="caution">
    <text evidence="1">The sequence shown here is derived from an EMBL/GenBank/DDBJ whole genome shotgun (WGS) entry which is preliminary data.</text>
</comment>
<dbReference type="Proteomes" id="UP001153954">
    <property type="component" value="Unassembled WGS sequence"/>
</dbReference>